<dbReference type="AlphaFoldDB" id="A0A1G9EDH6"/>
<keyword evidence="2" id="KW-0808">Transferase</keyword>
<feature type="domain" description="Glycosyl transferase family 1" evidence="1">
    <location>
        <begin position="164"/>
        <end position="276"/>
    </location>
</feature>
<dbReference type="Gene3D" id="3.40.50.2000">
    <property type="entry name" value="Glycogen Phosphorylase B"/>
    <property type="match status" value="1"/>
</dbReference>
<protein>
    <submittedName>
        <fullName evidence="2">Glycosyltransferase involved in cell wall bisynthesis</fullName>
    </submittedName>
</protein>
<proteinExistence type="predicted"/>
<sequence>MNGKLFILFEFGIPHYRGFLLEKLNASFQEIVAYHADDKFSGTFENHSSKCKCFGSGENKLCIFNVFSLLSASAIVTTLNLRRPHTWVPMLLLPWKKWIIWGSGVGENSSLIVRFLRRILLFISDGFVVYTENGRKKLIEFGYSDEKITVAYNTLKIENSCLTSGEKYFLYVGRVQKRKELDACFHAIKKLQKKLLVVGGDYNDEISRLKVLADEEGCSDLVEFRSPIYDDAALKDVFSNAIAYVSPGHVGLGVVHAFGYGVPVVTFMERNHAPEFEYCNKHNSYLVLSDNISDALYECLNKPVEHFKRRESAYCFYKENLSVKNVYNAFFCQFERLGISTDKTDVQDIP</sequence>
<reference evidence="3" key="1">
    <citation type="submission" date="2016-10" db="EMBL/GenBank/DDBJ databases">
        <authorList>
            <person name="Varghese N."/>
            <person name="Submissions S."/>
        </authorList>
    </citation>
    <scope>NUCLEOTIDE SEQUENCE [LARGE SCALE GENOMIC DNA]</scope>
    <source>
        <strain evidence="3">AAP</strain>
    </source>
</reference>
<dbReference type="OrthoDB" id="9790710at2"/>
<dbReference type="GO" id="GO:0016757">
    <property type="term" value="F:glycosyltransferase activity"/>
    <property type="evidence" value="ECO:0007669"/>
    <property type="project" value="InterPro"/>
</dbReference>
<dbReference type="RefSeq" id="WP_089656462.1">
    <property type="nucleotide sequence ID" value="NZ_FNGH01000001.1"/>
</dbReference>
<name>A0A1G9EDH6_9GAMM</name>
<dbReference type="EMBL" id="FNGH01000001">
    <property type="protein sequence ID" value="SDK74199.1"/>
    <property type="molecule type" value="Genomic_DNA"/>
</dbReference>
<accession>A0A1G9EDH6</accession>
<dbReference type="PANTHER" id="PTHR12526">
    <property type="entry name" value="GLYCOSYLTRANSFERASE"/>
    <property type="match status" value="1"/>
</dbReference>
<organism evidence="2 3">
    <name type="scientific">Franzmannia pantelleriensis</name>
    <dbReference type="NCBI Taxonomy" id="48727"/>
    <lineage>
        <taxon>Bacteria</taxon>
        <taxon>Pseudomonadati</taxon>
        <taxon>Pseudomonadota</taxon>
        <taxon>Gammaproteobacteria</taxon>
        <taxon>Oceanospirillales</taxon>
        <taxon>Halomonadaceae</taxon>
        <taxon>Franzmannia</taxon>
    </lineage>
</organism>
<evidence type="ECO:0000313" key="2">
    <source>
        <dbReference type="EMBL" id="SDK74199.1"/>
    </source>
</evidence>
<dbReference type="Pfam" id="PF00534">
    <property type="entry name" value="Glycos_transf_1"/>
    <property type="match status" value="1"/>
</dbReference>
<dbReference type="STRING" id="48727.SAMN05192555_10177"/>
<dbReference type="InterPro" id="IPR001296">
    <property type="entry name" value="Glyco_trans_1"/>
</dbReference>
<dbReference type="Proteomes" id="UP000199107">
    <property type="component" value="Unassembled WGS sequence"/>
</dbReference>
<keyword evidence="3" id="KW-1185">Reference proteome</keyword>
<dbReference type="GO" id="GO:1901135">
    <property type="term" value="P:carbohydrate derivative metabolic process"/>
    <property type="evidence" value="ECO:0007669"/>
    <property type="project" value="UniProtKB-ARBA"/>
</dbReference>
<dbReference type="SUPFAM" id="SSF53756">
    <property type="entry name" value="UDP-Glycosyltransferase/glycogen phosphorylase"/>
    <property type="match status" value="1"/>
</dbReference>
<evidence type="ECO:0000313" key="3">
    <source>
        <dbReference type="Proteomes" id="UP000199107"/>
    </source>
</evidence>
<gene>
    <name evidence="2" type="ORF">SAMN05192555_10177</name>
</gene>
<evidence type="ECO:0000259" key="1">
    <source>
        <dbReference type="Pfam" id="PF00534"/>
    </source>
</evidence>